<proteinExistence type="predicted"/>
<dbReference type="VEuPathDB" id="FungiDB:H257_15644"/>
<dbReference type="Pfam" id="PF01757">
    <property type="entry name" value="Acyl_transf_3"/>
    <property type="match status" value="1"/>
</dbReference>
<dbReference type="InterPro" id="IPR002656">
    <property type="entry name" value="Acyl_transf_3_dom"/>
</dbReference>
<dbReference type="GO" id="GO:0016747">
    <property type="term" value="F:acyltransferase activity, transferring groups other than amino-acyl groups"/>
    <property type="evidence" value="ECO:0007669"/>
    <property type="project" value="InterPro"/>
</dbReference>
<organism evidence="3 4">
    <name type="scientific">Aphanomyces astaci</name>
    <name type="common">Crayfish plague agent</name>
    <dbReference type="NCBI Taxonomy" id="112090"/>
    <lineage>
        <taxon>Eukaryota</taxon>
        <taxon>Sar</taxon>
        <taxon>Stramenopiles</taxon>
        <taxon>Oomycota</taxon>
        <taxon>Saprolegniomycetes</taxon>
        <taxon>Saprolegniales</taxon>
        <taxon>Verrucalvaceae</taxon>
        <taxon>Aphanomyces</taxon>
    </lineage>
</organism>
<keyword evidence="1" id="KW-0812">Transmembrane</keyword>
<dbReference type="PANTHER" id="PTHR23028:SF53">
    <property type="entry name" value="ACYL_TRANSF_3 DOMAIN-CONTAINING PROTEIN"/>
    <property type="match status" value="1"/>
</dbReference>
<accession>A0A6A5APP3</accession>
<name>A0A6A5APP3_APHAT</name>
<evidence type="ECO:0000313" key="4">
    <source>
        <dbReference type="Proteomes" id="UP000469452"/>
    </source>
</evidence>
<keyword evidence="1" id="KW-0472">Membrane</keyword>
<dbReference type="Proteomes" id="UP000469452">
    <property type="component" value="Unassembled WGS sequence"/>
</dbReference>
<dbReference type="GO" id="GO:0000271">
    <property type="term" value="P:polysaccharide biosynthetic process"/>
    <property type="evidence" value="ECO:0007669"/>
    <property type="project" value="TreeGrafter"/>
</dbReference>
<dbReference type="AlphaFoldDB" id="A0A6A5APP3"/>
<dbReference type="EMBL" id="VJMI01009838">
    <property type="protein sequence ID" value="KAF0757792.1"/>
    <property type="molecule type" value="Genomic_DNA"/>
</dbReference>
<evidence type="ECO:0000256" key="1">
    <source>
        <dbReference type="SAM" id="Phobius"/>
    </source>
</evidence>
<evidence type="ECO:0000259" key="2">
    <source>
        <dbReference type="Pfam" id="PF01757"/>
    </source>
</evidence>
<feature type="transmembrane region" description="Helical" evidence="1">
    <location>
        <begin position="71"/>
        <end position="91"/>
    </location>
</feature>
<dbReference type="GO" id="GO:0016020">
    <property type="term" value="C:membrane"/>
    <property type="evidence" value="ECO:0007669"/>
    <property type="project" value="TreeGrafter"/>
</dbReference>
<comment type="caution">
    <text evidence="3">The sequence shown here is derived from an EMBL/GenBank/DDBJ whole genome shotgun (WGS) entry which is preliminary data.</text>
</comment>
<protein>
    <recommendedName>
        <fullName evidence="2">Acyltransferase 3 domain-containing protein</fullName>
    </recommendedName>
</protein>
<feature type="non-terminal residue" evidence="3">
    <location>
        <position position="167"/>
    </location>
</feature>
<dbReference type="PANTHER" id="PTHR23028">
    <property type="entry name" value="ACETYLTRANSFERASE"/>
    <property type="match status" value="1"/>
</dbReference>
<keyword evidence="1" id="KW-1133">Transmembrane helix</keyword>
<feature type="domain" description="Acyltransferase 3" evidence="2">
    <location>
        <begin position="45"/>
        <end position="135"/>
    </location>
</feature>
<gene>
    <name evidence="3" type="ORF">AaE_004150</name>
</gene>
<evidence type="ECO:0000313" key="3">
    <source>
        <dbReference type="EMBL" id="KAF0757792.1"/>
    </source>
</evidence>
<dbReference type="InterPro" id="IPR050879">
    <property type="entry name" value="Acyltransferase_3"/>
</dbReference>
<sequence length="167" mass="18696">MPPNDHPRHTARDDALLHPITAGPTSDVPMKDIEDAASHPIKYRADIDGLRTLAVVPVILFHAYPEIFPSGFIGVDVFFVISGYLISSILFKECTKGTFTYGSFYSRRIRRIYPTLLLVLSLTFWLGCLYMLSAKLQALATTMLAGTMFSANLQVMLLDRGYFDDDI</sequence>
<reference evidence="3 4" key="1">
    <citation type="submission" date="2019-06" db="EMBL/GenBank/DDBJ databases">
        <title>Genomics analysis of Aphanomyces spp. identifies a new class of oomycete effector associated with host adaptation.</title>
        <authorList>
            <person name="Gaulin E."/>
        </authorList>
    </citation>
    <scope>NUCLEOTIDE SEQUENCE [LARGE SCALE GENOMIC DNA]</scope>
    <source>
        <strain evidence="3 4">E</strain>
    </source>
</reference>
<feature type="transmembrane region" description="Helical" evidence="1">
    <location>
        <begin position="112"/>
        <end position="132"/>
    </location>
</feature>